<name>A0A7D5RCJ1_9ARCH</name>
<reference evidence="1 2" key="1">
    <citation type="submission" date="2018-02" db="EMBL/GenBank/DDBJ databases">
        <title>Complete genome of Nitrosopumilus ureaphilus PS0.</title>
        <authorList>
            <person name="Qin W."/>
            <person name="Zheng Y."/>
            <person name="Stahl D.A."/>
        </authorList>
    </citation>
    <scope>NUCLEOTIDE SEQUENCE [LARGE SCALE GENOMIC DNA]</scope>
    <source>
        <strain evidence="1 2">PS0</strain>
    </source>
</reference>
<dbReference type="SUPFAM" id="SSF52540">
    <property type="entry name" value="P-loop containing nucleoside triphosphate hydrolases"/>
    <property type="match status" value="1"/>
</dbReference>
<dbReference type="OrthoDB" id="28808at2157"/>
<dbReference type="GO" id="GO:0006388">
    <property type="term" value="P:tRNA splicing, via endonucleolytic cleavage and ligation"/>
    <property type="evidence" value="ECO:0007669"/>
    <property type="project" value="InterPro"/>
</dbReference>
<sequence length="140" mass="15896">MLIGIPGCGKTTFCRKFFPEMMRISRDDIGDTKKEHRIILERLEQNNDFVIDDINHTKDVRQKLFEMAKSFDAKVTGIFFDVSTDRCIAQNFKREKPLPDAAIGITIDETPFGSQNSSLVRTNLVIVSSIRIPVMMVASI</sequence>
<dbReference type="Pfam" id="PF13671">
    <property type="entry name" value="AAA_33"/>
    <property type="match status" value="1"/>
</dbReference>
<evidence type="ECO:0000313" key="2">
    <source>
        <dbReference type="Proteomes" id="UP000509478"/>
    </source>
</evidence>
<keyword evidence="2" id="KW-1185">Reference proteome</keyword>
<dbReference type="RefSeq" id="WP_179372064.1">
    <property type="nucleotide sequence ID" value="NZ_CP026995.1"/>
</dbReference>
<protein>
    <submittedName>
        <fullName evidence="1">Uncharacterized protein</fullName>
    </submittedName>
</protein>
<gene>
    <name evidence="1" type="ORF">C5F50_02105</name>
</gene>
<dbReference type="GeneID" id="56066817"/>
<dbReference type="GO" id="GO:0005524">
    <property type="term" value="F:ATP binding"/>
    <property type="evidence" value="ECO:0007669"/>
    <property type="project" value="InterPro"/>
</dbReference>
<evidence type="ECO:0000313" key="1">
    <source>
        <dbReference type="EMBL" id="QLH06001.1"/>
    </source>
</evidence>
<organism evidence="1 2">
    <name type="scientific">Nitrosopumilus ureiphilus</name>
    <dbReference type="NCBI Taxonomy" id="1470067"/>
    <lineage>
        <taxon>Archaea</taxon>
        <taxon>Nitrososphaerota</taxon>
        <taxon>Nitrososphaeria</taxon>
        <taxon>Nitrosopumilales</taxon>
        <taxon>Nitrosopumilaceae</taxon>
        <taxon>Nitrosopumilus</taxon>
    </lineage>
</organism>
<dbReference type="GO" id="GO:0003972">
    <property type="term" value="F:RNA ligase (ATP) activity"/>
    <property type="evidence" value="ECO:0007669"/>
    <property type="project" value="InterPro"/>
</dbReference>
<dbReference type="Proteomes" id="UP000509478">
    <property type="component" value="Chromosome"/>
</dbReference>
<dbReference type="KEGG" id="nue:C5F50_02105"/>
<accession>A0A7D5RCJ1</accession>
<dbReference type="EMBL" id="CP026995">
    <property type="protein sequence ID" value="QLH06001.1"/>
    <property type="molecule type" value="Genomic_DNA"/>
</dbReference>
<proteinExistence type="predicted"/>
<dbReference type="AlphaFoldDB" id="A0A7D5RCJ1"/>
<dbReference type="Gene3D" id="3.40.50.300">
    <property type="entry name" value="P-loop containing nucleotide triphosphate hydrolases"/>
    <property type="match status" value="1"/>
</dbReference>
<dbReference type="InterPro" id="IPR027417">
    <property type="entry name" value="P-loop_NTPase"/>
</dbReference>